<dbReference type="AlphaFoldDB" id="A0A368UJ13"/>
<dbReference type="Proteomes" id="UP000252733">
    <property type="component" value="Unassembled WGS sequence"/>
</dbReference>
<dbReference type="PROSITE" id="PS51257">
    <property type="entry name" value="PROKAR_LIPOPROTEIN"/>
    <property type="match status" value="1"/>
</dbReference>
<evidence type="ECO:0000313" key="2">
    <source>
        <dbReference type="EMBL" id="RCW26072.1"/>
    </source>
</evidence>
<keyword evidence="1" id="KW-0732">Signal</keyword>
<gene>
    <name evidence="2" type="ORF">DFO77_1423</name>
</gene>
<evidence type="ECO:0000313" key="3">
    <source>
        <dbReference type="Proteomes" id="UP000252733"/>
    </source>
</evidence>
<dbReference type="Gene3D" id="2.40.128.220">
    <property type="match status" value="1"/>
</dbReference>
<protein>
    <submittedName>
        <fullName evidence="2">Lipid-binding putative hydrolase</fullName>
    </submittedName>
</protein>
<dbReference type="Pfam" id="PF12888">
    <property type="entry name" value="Lipid_bd"/>
    <property type="match status" value="1"/>
</dbReference>
<accession>A0A368UJ13</accession>
<evidence type="ECO:0000256" key="1">
    <source>
        <dbReference type="SAM" id="SignalP"/>
    </source>
</evidence>
<name>A0A368UJ13_9BACT</name>
<dbReference type="EMBL" id="QPIZ01000042">
    <property type="protein sequence ID" value="RCW26072.1"/>
    <property type="molecule type" value="Genomic_DNA"/>
</dbReference>
<dbReference type="InterPro" id="IPR024404">
    <property type="entry name" value="Lipid-bd_put"/>
</dbReference>
<sequence length="213" mass="23626">MKKIIIFLSILLSTGFFVACDEELEVWDSETLEYSGRWHFKVQGENGDVVKEYGSHTLHTYNSAANVEDELWLDDVNNVLNIRVKFDISGDPTNFKSVDVSESAAGENVKDYPAPAATPEEGATAVEDNFFNKATILEGKVLKGAGVSKTGDPVDSIYLKLNLFAGEVVYNSVFDDVTETYVWDEGTFSYYPESDSVVVLSGTMYTGFPEDEY</sequence>
<proteinExistence type="predicted"/>
<reference evidence="2 3" key="1">
    <citation type="submission" date="2018-07" db="EMBL/GenBank/DDBJ databases">
        <title>Freshwater and sediment microbial communities from various areas in North America, analyzing microbe dynamics in response to fracking.</title>
        <authorList>
            <person name="Lamendella R."/>
        </authorList>
    </citation>
    <scope>NUCLEOTIDE SEQUENCE [LARGE SCALE GENOMIC DNA]</scope>
    <source>
        <strain evidence="2 3">160A</strain>
    </source>
</reference>
<organism evidence="2 3">
    <name type="scientific">Marinilabilia salmonicolor</name>
    <dbReference type="NCBI Taxonomy" id="989"/>
    <lineage>
        <taxon>Bacteria</taxon>
        <taxon>Pseudomonadati</taxon>
        <taxon>Bacteroidota</taxon>
        <taxon>Bacteroidia</taxon>
        <taxon>Marinilabiliales</taxon>
        <taxon>Marinilabiliaceae</taxon>
        <taxon>Marinilabilia</taxon>
    </lineage>
</organism>
<keyword evidence="3" id="KW-1185">Reference proteome</keyword>
<feature type="signal peptide" evidence="1">
    <location>
        <begin position="1"/>
        <end position="19"/>
    </location>
</feature>
<dbReference type="GO" id="GO:0016787">
    <property type="term" value="F:hydrolase activity"/>
    <property type="evidence" value="ECO:0007669"/>
    <property type="project" value="UniProtKB-KW"/>
</dbReference>
<feature type="chain" id="PRO_5016644871" evidence="1">
    <location>
        <begin position="20"/>
        <end position="213"/>
    </location>
</feature>
<dbReference type="RefSeq" id="WP_114438135.1">
    <property type="nucleotide sequence ID" value="NZ_QPIZ01000042.1"/>
</dbReference>
<keyword evidence="2" id="KW-0378">Hydrolase</keyword>
<dbReference type="InterPro" id="IPR038668">
    <property type="entry name" value="Lipid-bd_sf"/>
</dbReference>
<comment type="caution">
    <text evidence="2">The sequence shown here is derived from an EMBL/GenBank/DDBJ whole genome shotgun (WGS) entry which is preliminary data.</text>
</comment>